<evidence type="ECO:0000313" key="2">
    <source>
        <dbReference type="Proteomes" id="UP000265692"/>
    </source>
</evidence>
<dbReference type="AlphaFoldDB" id="A0A396SDH8"/>
<dbReference type="RefSeq" id="WP_118874386.1">
    <property type="nucleotide sequence ID" value="NZ_QWEI01000001.1"/>
</dbReference>
<dbReference type="EMBL" id="QWEI01000001">
    <property type="protein sequence ID" value="RHW39374.1"/>
    <property type="molecule type" value="Genomic_DNA"/>
</dbReference>
<name>A0A396SDH8_9BACL</name>
<reference evidence="1 2" key="1">
    <citation type="submission" date="2018-08" db="EMBL/GenBank/DDBJ databases">
        <title>Lysinibacillus sp. YLB-03 draft genome sequence.</title>
        <authorList>
            <person name="Yu L."/>
        </authorList>
    </citation>
    <scope>NUCLEOTIDE SEQUENCE [LARGE SCALE GENOMIC DNA]</scope>
    <source>
        <strain evidence="1 2">YLB-03</strain>
    </source>
</reference>
<organism evidence="1 2">
    <name type="scientific">Ureibacillus yapensis</name>
    <dbReference type="NCBI Taxonomy" id="2304605"/>
    <lineage>
        <taxon>Bacteria</taxon>
        <taxon>Bacillati</taxon>
        <taxon>Bacillota</taxon>
        <taxon>Bacilli</taxon>
        <taxon>Bacillales</taxon>
        <taxon>Caryophanaceae</taxon>
        <taxon>Ureibacillus</taxon>
    </lineage>
</organism>
<sequence length="72" mass="8170">MTIVPKLEMQVLTLAHFEWTCSNRDVFLQIGIIELFSYISVHRNVFAKSFAVASQLSGVLPVMVAILFRKTI</sequence>
<protein>
    <submittedName>
        <fullName evidence="1">Uncharacterized protein</fullName>
    </submittedName>
</protein>
<proteinExistence type="predicted"/>
<dbReference type="Proteomes" id="UP000265692">
    <property type="component" value="Unassembled WGS sequence"/>
</dbReference>
<keyword evidence="2" id="KW-1185">Reference proteome</keyword>
<gene>
    <name evidence="1" type="ORF">D1B33_00585</name>
</gene>
<evidence type="ECO:0000313" key="1">
    <source>
        <dbReference type="EMBL" id="RHW39374.1"/>
    </source>
</evidence>
<accession>A0A396SDH8</accession>
<comment type="caution">
    <text evidence="1">The sequence shown here is derived from an EMBL/GenBank/DDBJ whole genome shotgun (WGS) entry which is preliminary data.</text>
</comment>